<dbReference type="Pfam" id="PF13250">
    <property type="entry name" value="SNIPE"/>
    <property type="match status" value="1"/>
</dbReference>
<dbReference type="InterPro" id="IPR018306">
    <property type="entry name" value="Phage_T5_Orf172_DNA-bd"/>
</dbReference>
<sequence>MYSDPRHLMGPAHIESTSPDAVERYFGEMPRIGRTRKMAEEIARLKTDLDRERANLTHVQSFLNFHGGVQVWESDVVLKRQHESIEQARQREAKVLAEAEDKRSQILEGARVEAAQIIEKARQQADRTESTAGADRAAAARELENARAAGAELRAEHRELEALIPQVRESSLISATALEDFAHPAESFVALQSELRSLRSEMKRAITDDDAIEGEGVTPATPAAKRRFDKNVRRLMARSFNAESEKIVQAATAANLQPSLNKIHSVADAIDRLMAPIDVRISTEYQELKARELELAVKVESARKIEKEAERERRAELKEQARIDAEMDAQRARLEKERAHYEKVLGQIRDLGDEVRAEEIQQKIVEIEVGIADVEYRQANQRAGYVYVISNLGAFGERVVKIGLTRRLDPMDRVRELGDASVPFMFDVHALFFSEDAVDVEAELHRRFADRRVNRINNRREFFYATPAEVREELVKIQGDLLEFVEVPEAEQFRASQAIIDS</sequence>
<evidence type="ECO:0000313" key="4">
    <source>
        <dbReference type="Proteomes" id="UP000009877"/>
    </source>
</evidence>
<organism evidence="3 4">
    <name type="scientific">Kocuria palustris PEL</name>
    <dbReference type="NCBI Taxonomy" id="1236550"/>
    <lineage>
        <taxon>Bacteria</taxon>
        <taxon>Bacillati</taxon>
        <taxon>Actinomycetota</taxon>
        <taxon>Actinomycetes</taxon>
        <taxon>Micrococcales</taxon>
        <taxon>Micrococcaceae</taxon>
        <taxon>Kocuria</taxon>
    </lineage>
</organism>
<name>M2XD03_9MICC</name>
<feature type="coiled-coil region" evidence="1">
    <location>
        <begin position="82"/>
        <end position="163"/>
    </location>
</feature>
<proteinExistence type="predicted"/>
<keyword evidence="1" id="KW-0175">Coiled coil</keyword>
<accession>M2XD03</accession>
<comment type="caution">
    <text evidence="3">The sequence shown here is derived from an EMBL/GenBank/DDBJ whole genome shotgun (WGS) entry which is preliminary data.</text>
</comment>
<dbReference type="Proteomes" id="UP000009877">
    <property type="component" value="Unassembled WGS sequence"/>
</dbReference>
<protein>
    <submittedName>
        <fullName evidence="3">Chromosome segregation ATPase</fullName>
    </submittedName>
</protein>
<dbReference type="AlphaFoldDB" id="M2XD03"/>
<dbReference type="SMART" id="SM00974">
    <property type="entry name" value="T5orf172"/>
    <property type="match status" value="1"/>
</dbReference>
<dbReference type="RefSeq" id="WP_006214315.1">
    <property type="nucleotide sequence ID" value="NZ_ANHZ02000007.1"/>
</dbReference>
<dbReference type="EMBL" id="ANHZ02000007">
    <property type="protein sequence ID" value="EME36921.1"/>
    <property type="molecule type" value="Genomic_DNA"/>
</dbReference>
<keyword evidence="4" id="KW-1185">Reference proteome</keyword>
<evidence type="ECO:0000313" key="3">
    <source>
        <dbReference type="EMBL" id="EME36921.1"/>
    </source>
</evidence>
<reference evidence="3 4" key="1">
    <citation type="journal article" date="2014" name="Genome Announc.">
        <title>Draft Genome Sequence of Kocuria palustris PEL.</title>
        <authorList>
            <person name="Sharma G."/>
            <person name="Khatri I."/>
            <person name="Subramanian S."/>
        </authorList>
    </citation>
    <scope>NUCLEOTIDE SEQUENCE [LARGE SCALE GENOMIC DNA]</scope>
    <source>
        <strain evidence="3 4">PEL</strain>
    </source>
</reference>
<evidence type="ECO:0000259" key="2">
    <source>
        <dbReference type="SMART" id="SM00974"/>
    </source>
</evidence>
<evidence type="ECO:0000256" key="1">
    <source>
        <dbReference type="SAM" id="Coils"/>
    </source>
</evidence>
<gene>
    <name evidence="3" type="ORF">C884_02281</name>
</gene>
<dbReference type="Pfam" id="PF13455">
    <property type="entry name" value="MUG113"/>
    <property type="match status" value="1"/>
</dbReference>
<feature type="domain" description="Bacteriophage T5 Orf172 DNA-binding" evidence="2">
    <location>
        <begin position="394"/>
        <end position="477"/>
    </location>
</feature>
<dbReference type="InterPro" id="IPR025280">
    <property type="entry name" value="SNIPE"/>
</dbReference>